<dbReference type="AlphaFoldDB" id="M2B2N5"/>
<evidence type="ECO:0000313" key="3">
    <source>
        <dbReference type="Proteomes" id="UP000011529"/>
    </source>
</evidence>
<protein>
    <submittedName>
        <fullName evidence="2">Integrase-recombinase protein</fullName>
    </submittedName>
</protein>
<reference evidence="2" key="2">
    <citation type="journal article" date="2013" name="Mar. Genomics">
        <title>Expression of sulfatases in Rhodopirellula baltica and the diversity of sulfatases in the genus Rhodopirellula.</title>
        <authorList>
            <person name="Wegner C.E."/>
            <person name="Richter-Heitmann T."/>
            <person name="Klindworth A."/>
            <person name="Klockow C."/>
            <person name="Richter M."/>
            <person name="Achstetter T."/>
            <person name="Glockner F.O."/>
            <person name="Harder J."/>
        </authorList>
    </citation>
    <scope>NUCLEOTIDE SEQUENCE [LARGE SCALE GENOMIC DNA]</scope>
    <source>
        <strain evidence="2">6C</strain>
    </source>
</reference>
<comment type="caution">
    <text evidence="2">The sequence shown here is derived from an EMBL/GenBank/DDBJ whole genome shotgun (WGS) entry which is preliminary data.</text>
</comment>
<sequence>MLEKAEAMETLSIFRSAAIPNESEDSDDETEPRKLAPLLAPDAVQEVQNMPFLSLPDQTDDGAETDADTKKPHKTLGIAGFLGVGDTELESVTSTMSTWRSNQLS</sequence>
<evidence type="ECO:0000256" key="1">
    <source>
        <dbReference type="SAM" id="MobiDB-lite"/>
    </source>
</evidence>
<keyword evidence="3" id="KW-1185">Reference proteome</keyword>
<name>M2B2N5_9BACT</name>
<organism evidence="2 3">
    <name type="scientific">Rhodopirellula europaea 6C</name>
    <dbReference type="NCBI Taxonomy" id="1263867"/>
    <lineage>
        <taxon>Bacteria</taxon>
        <taxon>Pseudomonadati</taxon>
        <taxon>Planctomycetota</taxon>
        <taxon>Planctomycetia</taxon>
        <taxon>Pirellulales</taxon>
        <taxon>Pirellulaceae</taxon>
        <taxon>Rhodopirellula</taxon>
    </lineage>
</organism>
<gene>
    <name evidence="2" type="ORF">RE6C_03276</name>
</gene>
<dbReference type="EMBL" id="ANMO01000142">
    <property type="protein sequence ID" value="EMB16018.1"/>
    <property type="molecule type" value="Genomic_DNA"/>
</dbReference>
<accession>M2B2N5</accession>
<feature type="region of interest" description="Disordered" evidence="1">
    <location>
        <begin position="1"/>
        <end position="34"/>
    </location>
</feature>
<dbReference type="Proteomes" id="UP000011529">
    <property type="component" value="Unassembled WGS sequence"/>
</dbReference>
<reference evidence="2" key="1">
    <citation type="submission" date="2012-11" db="EMBL/GenBank/DDBJ databases">
        <title>Permanent draft genomes of Rhodopirellula europaea strain SH398 and 6C.</title>
        <authorList>
            <person name="Richter M."/>
            <person name="Richter-Heitmann T."/>
            <person name="Frank C."/>
            <person name="Harder J."/>
            <person name="Glockner F.O."/>
        </authorList>
    </citation>
    <scope>NUCLEOTIDE SEQUENCE</scope>
    <source>
        <strain evidence="2">6C</strain>
    </source>
</reference>
<evidence type="ECO:0000313" key="2">
    <source>
        <dbReference type="EMBL" id="EMB16018.1"/>
    </source>
</evidence>
<proteinExistence type="predicted"/>